<dbReference type="GO" id="GO:0016705">
    <property type="term" value="F:oxidoreductase activity, acting on paired donors, with incorporation or reduction of molecular oxygen"/>
    <property type="evidence" value="ECO:0007669"/>
    <property type="project" value="InterPro"/>
</dbReference>
<evidence type="ECO:0000256" key="7">
    <source>
        <dbReference type="RuleBase" id="RU000461"/>
    </source>
</evidence>
<dbReference type="HOGENOM" id="CLU_022195_0_2_1"/>
<keyword evidence="6 7" id="KW-0349">Heme</keyword>
<dbReference type="PROSITE" id="PS00086">
    <property type="entry name" value="CYTOCHROME_P450"/>
    <property type="match status" value="1"/>
</dbReference>
<organism evidence="9 10">
    <name type="scientific">Phlebiopsis gigantea (strain 11061_1 CR5-6)</name>
    <name type="common">White-rot fungus</name>
    <name type="synonym">Peniophora gigantea</name>
    <dbReference type="NCBI Taxonomy" id="745531"/>
    <lineage>
        <taxon>Eukaryota</taxon>
        <taxon>Fungi</taxon>
        <taxon>Dikarya</taxon>
        <taxon>Basidiomycota</taxon>
        <taxon>Agaricomycotina</taxon>
        <taxon>Agaricomycetes</taxon>
        <taxon>Polyporales</taxon>
        <taxon>Phanerochaetaceae</taxon>
        <taxon>Phlebiopsis</taxon>
    </lineage>
</organism>
<keyword evidence="8" id="KW-0812">Transmembrane</keyword>
<evidence type="ECO:0000256" key="5">
    <source>
        <dbReference type="ARBA" id="ARBA00023004"/>
    </source>
</evidence>
<gene>
    <name evidence="9" type="ORF">PHLGIDRAFT_26798</name>
</gene>
<dbReference type="Pfam" id="PF00067">
    <property type="entry name" value="p450"/>
    <property type="match status" value="1"/>
</dbReference>
<keyword evidence="7" id="KW-0503">Monooxygenase</keyword>
<dbReference type="GO" id="GO:0005506">
    <property type="term" value="F:iron ion binding"/>
    <property type="evidence" value="ECO:0007669"/>
    <property type="project" value="InterPro"/>
</dbReference>
<dbReference type="InterPro" id="IPR017972">
    <property type="entry name" value="Cyt_P450_CS"/>
</dbReference>
<keyword evidence="5 6" id="KW-0408">Iron</keyword>
<keyword evidence="4 7" id="KW-0560">Oxidoreductase</keyword>
<dbReference type="PRINTS" id="PR00465">
    <property type="entry name" value="EP450IV"/>
</dbReference>
<evidence type="ECO:0000256" key="2">
    <source>
        <dbReference type="ARBA" id="ARBA00010617"/>
    </source>
</evidence>
<dbReference type="SUPFAM" id="SSF48264">
    <property type="entry name" value="Cytochrome P450"/>
    <property type="match status" value="1"/>
</dbReference>
<dbReference type="Gene3D" id="1.10.630.10">
    <property type="entry name" value="Cytochrome P450"/>
    <property type="match status" value="1"/>
</dbReference>
<reference evidence="9 10" key="1">
    <citation type="journal article" date="2014" name="PLoS Genet.">
        <title>Analysis of the Phlebiopsis gigantea genome, transcriptome and secretome provides insight into its pioneer colonization strategies of wood.</title>
        <authorList>
            <person name="Hori C."/>
            <person name="Ishida T."/>
            <person name="Igarashi K."/>
            <person name="Samejima M."/>
            <person name="Suzuki H."/>
            <person name="Master E."/>
            <person name="Ferreira P."/>
            <person name="Ruiz-Duenas F.J."/>
            <person name="Held B."/>
            <person name="Canessa P."/>
            <person name="Larrondo L.F."/>
            <person name="Schmoll M."/>
            <person name="Druzhinina I.S."/>
            <person name="Kubicek C.P."/>
            <person name="Gaskell J.A."/>
            <person name="Kersten P."/>
            <person name="St John F."/>
            <person name="Glasner J."/>
            <person name="Sabat G."/>
            <person name="Splinter BonDurant S."/>
            <person name="Syed K."/>
            <person name="Yadav J."/>
            <person name="Mgbeahuruike A.C."/>
            <person name="Kovalchuk A."/>
            <person name="Asiegbu F.O."/>
            <person name="Lackner G."/>
            <person name="Hoffmeister D."/>
            <person name="Rencoret J."/>
            <person name="Gutierrez A."/>
            <person name="Sun H."/>
            <person name="Lindquist E."/>
            <person name="Barry K."/>
            <person name="Riley R."/>
            <person name="Grigoriev I.V."/>
            <person name="Henrissat B."/>
            <person name="Kues U."/>
            <person name="Berka R.M."/>
            <person name="Martinez A.T."/>
            <person name="Covert S.F."/>
            <person name="Blanchette R.A."/>
            <person name="Cullen D."/>
        </authorList>
    </citation>
    <scope>NUCLEOTIDE SEQUENCE [LARGE SCALE GENOMIC DNA]</scope>
    <source>
        <strain evidence="9 10">11061_1 CR5-6</strain>
    </source>
</reference>
<evidence type="ECO:0000313" key="10">
    <source>
        <dbReference type="Proteomes" id="UP000053257"/>
    </source>
</evidence>
<dbReference type="CDD" id="cd11041">
    <property type="entry name" value="CYP503A1-like"/>
    <property type="match status" value="1"/>
</dbReference>
<feature type="binding site" description="axial binding residue" evidence="6">
    <location>
        <position position="422"/>
    </location>
    <ligand>
        <name>heme</name>
        <dbReference type="ChEBI" id="CHEBI:30413"/>
    </ligand>
    <ligandPart>
        <name>Fe</name>
        <dbReference type="ChEBI" id="CHEBI:18248"/>
    </ligandPart>
</feature>
<comment type="cofactor">
    <cofactor evidence="1 6">
        <name>heme</name>
        <dbReference type="ChEBI" id="CHEBI:30413"/>
    </cofactor>
</comment>
<protein>
    <recommendedName>
        <fullName evidence="11">Cytochrome P450</fullName>
    </recommendedName>
</protein>
<dbReference type="OrthoDB" id="1844152at2759"/>
<feature type="transmembrane region" description="Helical" evidence="8">
    <location>
        <begin position="269"/>
        <end position="292"/>
    </location>
</feature>
<dbReference type="PANTHER" id="PTHR46206">
    <property type="entry name" value="CYTOCHROME P450"/>
    <property type="match status" value="1"/>
</dbReference>
<evidence type="ECO:0000313" key="9">
    <source>
        <dbReference type="EMBL" id="KIP01935.1"/>
    </source>
</evidence>
<evidence type="ECO:0008006" key="11">
    <source>
        <dbReference type="Google" id="ProtNLM"/>
    </source>
</evidence>
<accession>A0A0C3S2N9</accession>
<evidence type="ECO:0000256" key="3">
    <source>
        <dbReference type="ARBA" id="ARBA00022723"/>
    </source>
</evidence>
<proteinExistence type="inferred from homology"/>
<dbReference type="InterPro" id="IPR002403">
    <property type="entry name" value="Cyt_P450_E_grp-IV"/>
</dbReference>
<dbReference type="AlphaFoldDB" id="A0A0C3S2N9"/>
<evidence type="ECO:0000256" key="4">
    <source>
        <dbReference type="ARBA" id="ARBA00023002"/>
    </source>
</evidence>
<sequence length="478" mass="54393">MDALARLNLAPSVGPSAPLFSYIGALKFLFNTRGMLEEGHAKFRMKPFRIATFRYWQYIVASPQHIEELRRAPDEVLSFLEASNDLFSVEYSLGLRDVELEYAVGITRTTLTRHIAALSDTLCDEIRAAFDDIVPVMHEWVPVPALHSMTRIVARTTTRVLVGLPLCRNPEFLDLVISYALHVATTGTLLGMIPLILKPIINPLINTVTALLDKAENLLSPMIEERRKSMEIYGDDWEDKPSDALQWLIEAVRTQVPEERTNRNLSCRILVFGFVSIHTTSMTFTHALYLLAANPHYVHVLREEVETVLNLDGWSKASMQKMRKLDSFLKEILRFYGVTLLFTPRKALQDFTFSDGTLIPKGSYICSANTGTHYEGLNYAEPYEFKPWRFSEMRDETGEGMKHQMTNTSTKYLPFGLGRHSCPGRFFAAHVLKSMMAHLLLTYDITLEQPGKLPKPLSFATLISPNRKAKVLFRKRQC</sequence>
<keyword evidence="3 6" id="KW-0479">Metal-binding</keyword>
<dbReference type="GO" id="GO:0020037">
    <property type="term" value="F:heme binding"/>
    <property type="evidence" value="ECO:0007669"/>
    <property type="project" value="InterPro"/>
</dbReference>
<dbReference type="InterPro" id="IPR001128">
    <property type="entry name" value="Cyt_P450"/>
</dbReference>
<dbReference type="EMBL" id="KN840721">
    <property type="protein sequence ID" value="KIP01935.1"/>
    <property type="molecule type" value="Genomic_DNA"/>
</dbReference>
<evidence type="ECO:0000256" key="8">
    <source>
        <dbReference type="SAM" id="Phobius"/>
    </source>
</evidence>
<dbReference type="InterPro" id="IPR036396">
    <property type="entry name" value="Cyt_P450_sf"/>
</dbReference>
<feature type="transmembrane region" description="Helical" evidence="8">
    <location>
        <begin position="176"/>
        <end position="197"/>
    </location>
</feature>
<dbReference type="Proteomes" id="UP000053257">
    <property type="component" value="Unassembled WGS sequence"/>
</dbReference>
<evidence type="ECO:0000256" key="6">
    <source>
        <dbReference type="PIRSR" id="PIRSR602403-1"/>
    </source>
</evidence>
<keyword evidence="10" id="KW-1185">Reference proteome</keyword>
<name>A0A0C3S2N9_PHLG1</name>
<dbReference type="GO" id="GO:0004497">
    <property type="term" value="F:monooxygenase activity"/>
    <property type="evidence" value="ECO:0007669"/>
    <property type="project" value="UniProtKB-KW"/>
</dbReference>
<keyword evidence="8" id="KW-0472">Membrane</keyword>
<keyword evidence="8" id="KW-1133">Transmembrane helix</keyword>
<dbReference type="PRINTS" id="PR00385">
    <property type="entry name" value="P450"/>
</dbReference>
<evidence type="ECO:0000256" key="1">
    <source>
        <dbReference type="ARBA" id="ARBA00001971"/>
    </source>
</evidence>
<comment type="similarity">
    <text evidence="2 7">Belongs to the cytochrome P450 family.</text>
</comment>
<dbReference type="STRING" id="745531.A0A0C3S2N9"/>